<dbReference type="PANTHER" id="PTHR16099:SF5">
    <property type="entry name" value="NUCLEOTIDE TRIPHOSPHATE DIPHOSPHATASE NUDT15"/>
    <property type="match status" value="1"/>
</dbReference>
<dbReference type="AlphaFoldDB" id="A0A9W8TV23"/>
<dbReference type="Proteomes" id="UP001142393">
    <property type="component" value="Unassembled WGS sequence"/>
</dbReference>
<evidence type="ECO:0000256" key="1">
    <source>
        <dbReference type="ARBA" id="ARBA00022801"/>
    </source>
</evidence>
<dbReference type="FunFam" id="3.90.79.10:FF:000060">
    <property type="entry name" value="Nudix hydrolase 1"/>
    <property type="match status" value="1"/>
</dbReference>
<dbReference type="PANTHER" id="PTHR16099">
    <property type="entry name" value="8-OXO-DGTP DIPHOSPHATES NUDT15"/>
    <property type="match status" value="1"/>
</dbReference>
<dbReference type="InterPro" id="IPR000086">
    <property type="entry name" value="NUDIX_hydrolase_dom"/>
</dbReference>
<dbReference type="PROSITE" id="PS00893">
    <property type="entry name" value="NUDIX_BOX"/>
    <property type="match status" value="1"/>
</dbReference>
<protein>
    <submittedName>
        <fullName evidence="4">NUDIX hydrolase domain-like protein</fullName>
    </submittedName>
</protein>
<comment type="caution">
    <text evidence="4">The sequence shown here is derived from an EMBL/GenBank/DDBJ whole genome shotgun (WGS) entry which is preliminary data.</text>
</comment>
<dbReference type="GO" id="GO:0006203">
    <property type="term" value="P:dGTP catabolic process"/>
    <property type="evidence" value="ECO:0007669"/>
    <property type="project" value="TreeGrafter"/>
</dbReference>
<sequence>MGSPGDSTTIAVPKVGVGVFVLNQEGQFLLGKRTGSHGHGTWALPGGHLEAGESFEDCAAREVSEETNLKIRNIRFLTATNDVMVAEGKHYVTIWVACEMVDAQAAPENLEPEKCEEWEWVTWVKMKRWAKAHQPEEGKSTDTGPRTLFLPLLNLIAQRSHFEGPGPAFGQ</sequence>
<evidence type="ECO:0000313" key="4">
    <source>
        <dbReference type="EMBL" id="KAJ3741719.1"/>
    </source>
</evidence>
<keyword evidence="1 2" id="KW-0378">Hydrolase</keyword>
<evidence type="ECO:0000313" key="5">
    <source>
        <dbReference type="Proteomes" id="UP001142393"/>
    </source>
</evidence>
<evidence type="ECO:0000256" key="2">
    <source>
        <dbReference type="RuleBase" id="RU003476"/>
    </source>
</evidence>
<dbReference type="Gene3D" id="3.90.79.10">
    <property type="entry name" value="Nucleoside Triphosphate Pyrophosphohydrolase"/>
    <property type="match status" value="1"/>
</dbReference>
<feature type="domain" description="Nudix hydrolase" evidence="3">
    <location>
        <begin position="12"/>
        <end position="143"/>
    </location>
</feature>
<accession>A0A9W8TV23</accession>
<reference evidence="4 5" key="1">
    <citation type="journal article" date="2023" name="Proc. Natl. Acad. Sci. U.S.A.">
        <title>A global phylogenomic analysis of the shiitake genus Lentinula.</title>
        <authorList>
            <person name="Sierra-Patev S."/>
            <person name="Min B."/>
            <person name="Naranjo-Ortiz M."/>
            <person name="Looney B."/>
            <person name="Konkel Z."/>
            <person name="Slot J.C."/>
            <person name="Sakamoto Y."/>
            <person name="Steenwyk J.L."/>
            <person name="Rokas A."/>
            <person name="Carro J."/>
            <person name="Camarero S."/>
            <person name="Ferreira P."/>
            <person name="Molpeceres G."/>
            <person name="Ruiz-Duenas F.J."/>
            <person name="Serrano A."/>
            <person name="Henrissat B."/>
            <person name="Drula E."/>
            <person name="Hughes K.W."/>
            <person name="Mata J.L."/>
            <person name="Ishikawa N.K."/>
            <person name="Vargas-Isla R."/>
            <person name="Ushijima S."/>
            <person name="Smith C.A."/>
            <person name="Donoghue J."/>
            <person name="Ahrendt S."/>
            <person name="Andreopoulos W."/>
            <person name="He G."/>
            <person name="LaButti K."/>
            <person name="Lipzen A."/>
            <person name="Ng V."/>
            <person name="Riley R."/>
            <person name="Sandor L."/>
            <person name="Barry K."/>
            <person name="Martinez A.T."/>
            <person name="Xiao Y."/>
            <person name="Gibbons J.G."/>
            <person name="Terashima K."/>
            <person name="Grigoriev I.V."/>
            <person name="Hibbett D."/>
        </authorList>
    </citation>
    <scope>NUCLEOTIDE SEQUENCE [LARGE SCALE GENOMIC DNA]</scope>
    <source>
        <strain evidence="4 5">TFB7810</strain>
    </source>
</reference>
<dbReference type="InterPro" id="IPR020084">
    <property type="entry name" value="NUDIX_hydrolase_CS"/>
</dbReference>
<name>A0A9W8TV23_9AGAR</name>
<keyword evidence="5" id="KW-1185">Reference proteome</keyword>
<dbReference type="PRINTS" id="PR00502">
    <property type="entry name" value="NUDIXFAMILY"/>
</dbReference>
<dbReference type="GO" id="GO:0035539">
    <property type="term" value="F:8-oxo-7,8-dihydrodeoxyguanosine triphosphate pyrophosphatase activity"/>
    <property type="evidence" value="ECO:0007669"/>
    <property type="project" value="TreeGrafter"/>
</dbReference>
<proteinExistence type="inferred from homology"/>
<dbReference type="PROSITE" id="PS51462">
    <property type="entry name" value="NUDIX"/>
    <property type="match status" value="1"/>
</dbReference>
<dbReference type="InterPro" id="IPR020476">
    <property type="entry name" value="Nudix_hydrolase"/>
</dbReference>
<dbReference type="CDD" id="cd04678">
    <property type="entry name" value="NUDIX_MTH2_Nudt15"/>
    <property type="match status" value="1"/>
</dbReference>
<comment type="similarity">
    <text evidence="2">Belongs to the Nudix hydrolase family.</text>
</comment>
<dbReference type="SUPFAM" id="SSF55811">
    <property type="entry name" value="Nudix"/>
    <property type="match status" value="1"/>
</dbReference>
<organism evidence="4 5">
    <name type="scientific">Lentinula detonsa</name>
    <dbReference type="NCBI Taxonomy" id="2804962"/>
    <lineage>
        <taxon>Eukaryota</taxon>
        <taxon>Fungi</taxon>
        <taxon>Dikarya</taxon>
        <taxon>Basidiomycota</taxon>
        <taxon>Agaricomycotina</taxon>
        <taxon>Agaricomycetes</taxon>
        <taxon>Agaricomycetidae</taxon>
        <taxon>Agaricales</taxon>
        <taxon>Marasmiineae</taxon>
        <taxon>Omphalotaceae</taxon>
        <taxon>Lentinula</taxon>
    </lineage>
</organism>
<dbReference type="EMBL" id="JANVFU010000011">
    <property type="protein sequence ID" value="KAJ3741719.1"/>
    <property type="molecule type" value="Genomic_DNA"/>
</dbReference>
<gene>
    <name evidence="4" type="ORF">DFH05DRAFT_1536512</name>
</gene>
<dbReference type="InterPro" id="IPR015797">
    <property type="entry name" value="NUDIX_hydrolase-like_dom_sf"/>
</dbReference>
<evidence type="ECO:0000259" key="3">
    <source>
        <dbReference type="PROSITE" id="PS51462"/>
    </source>
</evidence>
<dbReference type="GO" id="GO:0005829">
    <property type="term" value="C:cytosol"/>
    <property type="evidence" value="ECO:0007669"/>
    <property type="project" value="TreeGrafter"/>
</dbReference>
<dbReference type="Pfam" id="PF00293">
    <property type="entry name" value="NUDIX"/>
    <property type="match status" value="1"/>
</dbReference>